<reference evidence="10" key="1">
    <citation type="submission" date="2023-09" db="EMBL/GenBank/DDBJ databases">
        <title>Description of first Herbaspirillum huttiense subsp. nephrolepsisexaltata and Herbaspirillum huttiense subsp. lycopersicon.</title>
        <authorList>
            <person name="Poudel M."/>
            <person name="Sharma A."/>
            <person name="Goss E."/>
            <person name="Tapia J.H."/>
            <person name="Harmon C.M."/>
            <person name="Jones J.B."/>
        </authorList>
    </citation>
    <scope>NUCLEOTIDE SEQUENCE</scope>
    <source>
        <strain evidence="10">SE1</strain>
    </source>
</reference>
<feature type="coiled-coil region" evidence="3">
    <location>
        <begin position="256"/>
        <end position="314"/>
    </location>
</feature>
<dbReference type="EMBL" id="JAVLSJ010000017">
    <property type="protein sequence ID" value="MDR9851392.1"/>
    <property type="molecule type" value="Genomic_DNA"/>
</dbReference>
<dbReference type="Pfam" id="PF25971">
    <property type="entry name" value="CzcB_N"/>
    <property type="match status" value="1"/>
</dbReference>
<dbReference type="InterPro" id="IPR058792">
    <property type="entry name" value="Beta-barrel_RND_2"/>
</dbReference>
<evidence type="ECO:0000259" key="7">
    <source>
        <dbReference type="Pfam" id="PF25971"/>
    </source>
</evidence>
<comment type="similarity">
    <text evidence="1">Belongs to the membrane fusion protein (MFP) (TC 8.A.1) family.</text>
</comment>
<evidence type="ECO:0000256" key="3">
    <source>
        <dbReference type="SAM" id="Coils"/>
    </source>
</evidence>
<feature type="region of interest" description="Disordered" evidence="4">
    <location>
        <begin position="27"/>
        <end position="83"/>
    </location>
</feature>
<evidence type="ECO:0000259" key="6">
    <source>
        <dbReference type="Pfam" id="PF25954"/>
    </source>
</evidence>
<gene>
    <name evidence="10" type="ORF">RI048_24415</name>
</gene>
<dbReference type="Pfam" id="PF25973">
    <property type="entry name" value="BSH_CzcB"/>
    <property type="match status" value="1"/>
</dbReference>
<dbReference type="InterPro" id="IPR058646">
    <property type="entry name" value="CzcB_N"/>
</dbReference>
<feature type="domain" description="CzcB-like C-terminal circularly permuted SH3-like" evidence="9">
    <location>
        <begin position="447"/>
        <end position="507"/>
    </location>
</feature>
<feature type="domain" description="CusB-like beta-barrel" evidence="6">
    <location>
        <begin position="365"/>
        <end position="440"/>
    </location>
</feature>
<evidence type="ECO:0000313" key="10">
    <source>
        <dbReference type="EMBL" id="MDR9851392.1"/>
    </source>
</evidence>
<keyword evidence="2" id="KW-0813">Transport</keyword>
<accession>A0ABU2EUI9</accession>
<sequence length="519" mass="55123">MTKKQKLAIAAIIAIAALLSGVTLMKGGSSGGGGEKSSAHQEESGHKDNEHHGEDKSSEHKDSAEHGDGEHHSAAPSKGPHGGSLFKVGASSFEVLLSESDGALVVYPYQSDTPLSPTVVKLAATLTRPGKTAEKLEFQVEKDSLKATTPVEEPHLFDIKFDASTPAGSHQFTLSKEEGKIELNKEQMASAGIQVKTAGAMKMNSSLQLPGEIRFNEDRTAHVVPQVAGIVESVSANLGQKVKKGQVLAVVISSAISEQRSELLNAEQRLALAKTAYQREKGLWEQKISAEQDYLQAQTTLHEAEVAVRNAQQKLRAIGASPSSGGLNRYEIRAPFDGTVVEKHLGLGEAVREDANAFLISDLTSVWAEIIVTPKDMQIVRVGEKVVVRATAFDSSESGKISFVGSLIGEQSRTAKAHVVLLNKDDSWRPGLFVNVEVVSDEGQVPVAVAADAIQTVDEKSVVFVRMPGGFAAQEVTLGRSNGKFVEIKSGLDAGVEYAATGSFAIKAELGKGTAEHGH</sequence>
<dbReference type="RefSeq" id="WP_310841466.1">
    <property type="nucleotide sequence ID" value="NZ_JAVLSJ010000017.1"/>
</dbReference>
<dbReference type="SUPFAM" id="SSF111369">
    <property type="entry name" value="HlyD-like secretion proteins"/>
    <property type="match status" value="1"/>
</dbReference>
<feature type="compositionally biased region" description="Basic and acidic residues" evidence="4">
    <location>
        <begin position="37"/>
        <end position="73"/>
    </location>
</feature>
<proteinExistence type="inferred from homology"/>
<dbReference type="Gene3D" id="1.10.287.470">
    <property type="entry name" value="Helix hairpin bin"/>
    <property type="match status" value="1"/>
</dbReference>
<dbReference type="InterPro" id="IPR051909">
    <property type="entry name" value="MFP_Cation_Efflux"/>
</dbReference>
<dbReference type="PANTHER" id="PTHR30097:SF4">
    <property type="entry name" value="SLR6042 PROTEIN"/>
    <property type="match status" value="1"/>
</dbReference>
<evidence type="ECO:0000259" key="8">
    <source>
        <dbReference type="Pfam" id="PF25973"/>
    </source>
</evidence>
<name>A0ABU2EUI9_9BURK</name>
<dbReference type="Gene3D" id="2.40.420.20">
    <property type="match status" value="1"/>
</dbReference>
<feature type="domain" description="CzcB-like alpha-helical hairpin" evidence="5">
    <location>
        <begin position="258"/>
        <end position="317"/>
    </location>
</feature>
<protein>
    <submittedName>
        <fullName evidence="10">Efflux RND transporter periplasmic adaptor subunit</fullName>
    </submittedName>
</protein>
<dbReference type="InterPro" id="IPR058647">
    <property type="entry name" value="BSH_CzcB-like"/>
</dbReference>
<dbReference type="Gene3D" id="2.40.30.170">
    <property type="match status" value="1"/>
</dbReference>
<evidence type="ECO:0000256" key="2">
    <source>
        <dbReference type="ARBA" id="ARBA00022448"/>
    </source>
</evidence>
<feature type="domain" description="CzcB N-terminal" evidence="7">
    <location>
        <begin position="83"/>
        <end position="172"/>
    </location>
</feature>
<evidence type="ECO:0000313" key="11">
    <source>
        <dbReference type="Proteomes" id="UP001246576"/>
    </source>
</evidence>
<dbReference type="InterPro" id="IPR006143">
    <property type="entry name" value="RND_pump_MFP"/>
</dbReference>
<dbReference type="Pfam" id="PF25975">
    <property type="entry name" value="CzcB_C"/>
    <property type="match status" value="1"/>
</dbReference>
<dbReference type="Pfam" id="PF25954">
    <property type="entry name" value="Beta-barrel_RND_2"/>
    <property type="match status" value="1"/>
</dbReference>
<evidence type="ECO:0000259" key="9">
    <source>
        <dbReference type="Pfam" id="PF25975"/>
    </source>
</evidence>
<evidence type="ECO:0000256" key="4">
    <source>
        <dbReference type="SAM" id="MobiDB-lite"/>
    </source>
</evidence>
<dbReference type="InterPro" id="IPR058648">
    <property type="entry name" value="HH_CzcB-like"/>
</dbReference>
<evidence type="ECO:0000256" key="1">
    <source>
        <dbReference type="ARBA" id="ARBA00009477"/>
    </source>
</evidence>
<dbReference type="InterPro" id="IPR058649">
    <property type="entry name" value="CzcB_C"/>
</dbReference>
<dbReference type="PANTHER" id="PTHR30097">
    <property type="entry name" value="CATION EFFLUX SYSTEM PROTEIN CUSB"/>
    <property type="match status" value="1"/>
</dbReference>
<dbReference type="Pfam" id="PF25893">
    <property type="entry name" value="HH_CzcB"/>
    <property type="match status" value="1"/>
</dbReference>
<keyword evidence="11" id="KW-1185">Reference proteome</keyword>
<dbReference type="Proteomes" id="UP001246576">
    <property type="component" value="Unassembled WGS sequence"/>
</dbReference>
<keyword evidence="3" id="KW-0175">Coiled coil</keyword>
<feature type="domain" description="CzcB-like barrel-sandwich hybrid" evidence="8">
    <location>
        <begin position="219"/>
        <end position="362"/>
    </location>
</feature>
<dbReference type="Gene3D" id="2.40.50.100">
    <property type="match status" value="1"/>
</dbReference>
<comment type="caution">
    <text evidence="10">The sequence shown here is derived from an EMBL/GenBank/DDBJ whole genome shotgun (WGS) entry which is preliminary data.</text>
</comment>
<evidence type="ECO:0000259" key="5">
    <source>
        <dbReference type="Pfam" id="PF25893"/>
    </source>
</evidence>
<dbReference type="NCBIfam" id="TIGR01730">
    <property type="entry name" value="RND_mfp"/>
    <property type="match status" value="1"/>
</dbReference>
<organism evidence="10 11">
    <name type="scientific">Herbaspirillum huttiense subsp. lycopersici</name>
    <dbReference type="NCBI Taxonomy" id="3074428"/>
    <lineage>
        <taxon>Bacteria</taxon>
        <taxon>Pseudomonadati</taxon>
        <taxon>Pseudomonadota</taxon>
        <taxon>Betaproteobacteria</taxon>
        <taxon>Burkholderiales</taxon>
        <taxon>Oxalobacteraceae</taxon>
        <taxon>Herbaspirillum</taxon>
    </lineage>
</organism>